<gene>
    <name evidence="1" type="ORF">ACIGG6_03605</name>
</gene>
<dbReference type="EMBL" id="JBITWC010000004">
    <property type="protein sequence ID" value="MFI8749083.1"/>
    <property type="molecule type" value="Genomic_DNA"/>
</dbReference>
<sequence length="206" mass="22844">MANHLLPPNATPQERAVSEALSRTDTINVPIRALWRPHDCPARLLPWLAWALSVDEWDEQWTEAQKREAIAASIHIHRHKGTVGAMKRALASLGMEIQLVEWHQQTPIGPPYTFRADITLENQGLNDATQARILRLINAAKNARSHLTALRMIGSSKGRAYLSGWEQSFDTVTVQPLTLNEAAVPPSPYFLGATTAAYDTTTVLPL</sequence>
<dbReference type="NCBIfam" id="TIGR01634">
    <property type="entry name" value="tail_P2_I"/>
    <property type="match status" value="1"/>
</dbReference>
<organism evidence="1 2">
    <name type="scientific">Vreelandella lionensis</name>
    <dbReference type="NCBI Taxonomy" id="1144478"/>
    <lineage>
        <taxon>Bacteria</taxon>
        <taxon>Pseudomonadati</taxon>
        <taxon>Pseudomonadota</taxon>
        <taxon>Gammaproteobacteria</taxon>
        <taxon>Oceanospirillales</taxon>
        <taxon>Halomonadaceae</taxon>
        <taxon>Vreelandella</taxon>
    </lineage>
</organism>
<evidence type="ECO:0000313" key="1">
    <source>
        <dbReference type="EMBL" id="MFI8749083.1"/>
    </source>
</evidence>
<dbReference type="InterPro" id="IPR006521">
    <property type="entry name" value="Tail_protein_I"/>
</dbReference>
<dbReference type="Proteomes" id="UP001614338">
    <property type="component" value="Unassembled WGS sequence"/>
</dbReference>
<proteinExistence type="predicted"/>
<keyword evidence="2" id="KW-1185">Reference proteome</keyword>
<protein>
    <submittedName>
        <fullName evidence="1">Phage tail protein I</fullName>
    </submittedName>
</protein>
<name>A0ABW8BRB6_9GAMM</name>
<accession>A0ABW8BRB6</accession>
<reference evidence="1 2" key="1">
    <citation type="submission" date="2024-10" db="EMBL/GenBank/DDBJ databases">
        <title>The Natural Products Discovery Center: Release of the First 8490 Sequenced Strains for Exploring Actinobacteria Biosynthetic Diversity.</title>
        <authorList>
            <person name="Kalkreuter E."/>
            <person name="Kautsar S.A."/>
            <person name="Yang D."/>
            <person name="Bader C.D."/>
            <person name="Teijaro C.N."/>
            <person name="Fluegel L."/>
            <person name="Davis C.M."/>
            <person name="Simpson J.R."/>
            <person name="Lauterbach L."/>
            <person name="Steele A.D."/>
            <person name="Gui C."/>
            <person name="Meng S."/>
            <person name="Li G."/>
            <person name="Viehrig K."/>
            <person name="Ye F."/>
            <person name="Su P."/>
            <person name="Kiefer A.F."/>
            <person name="Nichols A."/>
            <person name="Cepeda A.J."/>
            <person name="Yan W."/>
            <person name="Fan B."/>
            <person name="Jiang Y."/>
            <person name="Adhikari A."/>
            <person name="Zheng C.-J."/>
            <person name="Schuster L."/>
            <person name="Cowan T.M."/>
            <person name="Smanski M.J."/>
            <person name="Chevrette M.G."/>
            <person name="De Carvalho L.P.S."/>
            <person name="Shen B."/>
        </authorList>
    </citation>
    <scope>NUCLEOTIDE SEQUENCE [LARGE SCALE GENOMIC DNA]</scope>
    <source>
        <strain evidence="1 2">NPDC077409</strain>
    </source>
</reference>
<dbReference type="RefSeq" id="WP_399842318.1">
    <property type="nucleotide sequence ID" value="NZ_JBITWC010000004.1"/>
</dbReference>
<dbReference type="Pfam" id="PF09684">
    <property type="entry name" value="Tail_P2_I"/>
    <property type="match status" value="1"/>
</dbReference>
<comment type="caution">
    <text evidence="1">The sequence shown here is derived from an EMBL/GenBank/DDBJ whole genome shotgun (WGS) entry which is preliminary data.</text>
</comment>
<evidence type="ECO:0000313" key="2">
    <source>
        <dbReference type="Proteomes" id="UP001614338"/>
    </source>
</evidence>